<dbReference type="EMBL" id="CP135996">
    <property type="protein sequence ID" value="WOC32788.1"/>
    <property type="molecule type" value="Genomic_DNA"/>
</dbReference>
<protein>
    <submittedName>
        <fullName evidence="2">ROK family protein</fullName>
    </submittedName>
</protein>
<keyword evidence="3" id="KW-1185">Reference proteome</keyword>
<comment type="similarity">
    <text evidence="1">Belongs to the ROK (NagC/XylR) family.</text>
</comment>
<dbReference type="Gene3D" id="3.30.420.40">
    <property type="match status" value="2"/>
</dbReference>
<dbReference type="PANTHER" id="PTHR18964">
    <property type="entry name" value="ROK (REPRESSOR, ORF, KINASE) FAMILY"/>
    <property type="match status" value="1"/>
</dbReference>
<reference evidence="3" key="2">
    <citation type="submission" date="2024-06" db="EMBL/GenBank/DDBJ databases">
        <title>Caproicibacterium argilliputei sp. nov, a novel caproic acid producing anaerobic bacterium isolated from pit mud.</title>
        <authorList>
            <person name="Zeng C."/>
        </authorList>
    </citation>
    <scope>NUCLEOTIDE SEQUENCE [LARGE SCALE GENOMIC DNA]</scope>
    <source>
        <strain evidence="3">ZCY20-5</strain>
    </source>
</reference>
<dbReference type="AlphaFoldDB" id="A0AA97H1U9"/>
<organism evidence="2 3">
    <name type="scientific">Caproicibacterium argilliputei</name>
    <dbReference type="NCBI Taxonomy" id="3030016"/>
    <lineage>
        <taxon>Bacteria</taxon>
        <taxon>Bacillati</taxon>
        <taxon>Bacillota</taxon>
        <taxon>Clostridia</taxon>
        <taxon>Eubacteriales</taxon>
        <taxon>Oscillospiraceae</taxon>
        <taxon>Caproicibacterium</taxon>
    </lineage>
</organism>
<sequence>MKIAALDIGGTAVKSLLYTGQPVSQKEVSETPTNAFLGAETLMQTVQKILKSMGSFDRIAVSTAGQVNPVSGTILFATENLPGYTGTPVKRLLEEAFGVPVTVENDVNAAALGEAYFGAGKPYDSFLCLTYGTGIGGAIVQNGSIYHGASCAAGEFGHILTHAGGLPCTCGGHGCYEAYASAGALCRRVQEETGLQLSGREVFARLPKQPQLYQIVQDWIEEILWGLVSLIHAWNPPCVVLGGGIMNEPLILDRIRQKLPQTLMPNHRAVHLEKAALGNMAGLLGAVHLAEK</sequence>
<evidence type="ECO:0000256" key="1">
    <source>
        <dbReference type="ARBA" id="ARBA00006479"/>
    </source>
</evidence>
<reference evidence="3" key="3">
    <citation type="submission" date="2024-06" db="EMBL/GenBank/DDBJ databases">
        <authorList>
            <person name="Zeng C."/>
        </authorList>
    </citation>
    <scope>NUCLEOTIDE SEQUENCE [LARGE SCALE GENOMIC DNA]</scope>
    <source>
        <strain evidence="3">ZCY20-5</strain>
    </source>
</reference>
<dbReference type="InterPro" id="IPR000600">
    <property type="entry name" value="ROK"/>
</dbReference>
<evidence type="ECO:0000313" key="2">
    <source>
        <dbReference type="EMBL" id="WOC32788.1"/>
    </source>
</evidence>
<dbReference type="PANTHER" id="PTHR18964:SF165">
    <property type="entry name" value="BETA-GLUCOSIDE KINASE"/>
    <property type="match status" value="1"/>
</dbReference>
<dbReference type="KEGG" id="carl:PXC00_02625"/>
<dbReference type="Pfam" id="PF00480">
    <property type="entry name" value="ROK"/>
    <property type="match status" value="1"/>
</dbReference>
<dbReference type="InterPro" id="IPR043129">
    <property type="entry name" value="ATPase_NBD"/>
</dbReference>
<dbReference type="CDD" id="cd24068">
    <property type="entry name" value="ASKHA_NBD_ROK_FnNanK-like"/>
    <property type="match status" value="1"/>
</dbReference>
<gene>
    <name evidence="2" type="ORF">PXC00_02625</name>
</gene>
<dbReference type="RefSeq" id="WP_275845697.1">
    <property type="nucleotide sequence ID" value="NZ_CP135996.1"/>
</dbReference>
<accession>A0AA97H1U9</accession>
<proteinExistence type="inferred from homology"/>
<reference evidence="2 3" key="1">
    <citation type="submission" date="2024-06" db="EMBL/GenBank/DDBJ databases">
        <title>Caproicibacterium argilliputei sp. nov, a novel caproic acid producing anaerobic bacterium isolated from pit mud.</title>
        <authorList>
            <person name="Xia S."/>
        </authorList>
    </citation>
    <scope>NUCLEOTIDE SEQUENCE [LARGE SCALE GENOMIC DNA]</scope>
    <source>
        <strain evidence="2 3">ZCY20-5</strain>
    </source>
</reference>
<name>A0AA97H1U9_9FIRM</name>
<dbReference type="Proteomes" id="UP001300604">
    <property type="component" value="Chromosome"/>
</dbReference>
<dbReference type="SUPFAM" id="SSF53067">
    <property type="entry name" value="Actin-like ATPase domain"/>
    <property type="match status" value="1"/>
</dbReference>
<evidence type="ECO:0000313" key="3">
    <source>
        <dbReference type="Proteomes" id="UP001300604"/>
    </source>
</evidence>